<evidence type="ECO:0000259" key="7">
    <source>
        <dbReference type="Pfam" id="PF17917"/>
    </source>
</evidence>
<keyword evidence="6" id="KW-0695">RNA-directed DNA polymerase</keyword>
<evidence type="ECO:0000256" key="6">
    <source>
        <dbReference type="ARBA" id="ARBA00022918"/>
    </source>
</evidence>
<evidence type="ECO:0000256" key="5">
    <source>
        <dbReference type="ARBA" id="ARBA00022801"/>
    </source>
</evidence>
<comment type="caution">
    <text evidence="8">The sequence shown here is derived from an EMBL/GenBank/DDBJ whole genome shotgun (WGS) entry which is preliminary data.</text>
</comment>
<dbReference type="GO" id="GO:0003964">
    <property type="term" value="F:RNA-directed DNA polymerase activity"/>
    <property type="evidence" value="ECO:0007669"/>
    <property type="project" value="UniProtKB-KW"/>
</dbReference>
<keyword evidence="3" id="KW-0540">Nuclease</keyword>
<dbReference type="Pfam" id="PF17917">
    <property type="entry name" value="RT_RNaseH"/>
    <property type="match status" value="1"/>
</dbReference>
<organism evidence="8 9">
    <name type="scientific">Phytophthora palmivora</name>
    <dbReference type="NCBI Taxonomy" id="4796"/>
    <lineage>
        <taxon>Eukaryota</taxon>
        <taxon>Sar</taxon>
        <taxon>Stramenopiles</taxon>
        <taxon>Oomycota</taxon>
        <taxon>Peronosporomycetes</taxon>
        <taxon>Peronosporales</taxon>
        <taxon>Peronosporaceae</taxon>
        <taxon>Phytophthora</taxon>
    </lineage>
</organism>
<evidence type="ECO:0000256" key="2">
    <source>
        <dbReference type="ARBA" id="ARBA00022695"/>
    </source>
</evidence>
<keyword evidence="5" id="KW-0378">Hydrolase</keyword>
<evidence type="ECO:0000256" key="1">
    <source>
        <dbReference type="ARBA" id="ARBA00022679"/>
    </source>
</evidence>
<keyword evidence="2" id="KW-0548">Nucleotidyltransferase</keyword>
<evidence type="ECO:0000313" key="8">
    <source>
        <dbReference type="EMBL" id="POM64141.1"/>
    </source>
</evidence>
<evidence type="ECO:0000256" key="3">
    <source>
        <dbReference type="ARBA" id="ARBA00022722"/>
    </source>
</evidence>
<keyword evidence="1" id="KW-0808">Transferase</keyword>
<keyword evidence="4" id="KW-0255">Endonuclease</keyword>
<name>A0A2P4XF13_9STRA</name>
<reference evidence="8 9" key="1">
    <citation type="journal article" date="2017" name="Genome Biol. Evol.">
        <title>Phytophthora megakarya and P. palmivora, closely related causal agents of cacao black pod rot, underwent increases in genome sizes and gene numbers by different mechanisms.</title>
        <authorList>
            <person name="Ali S.S."/>
            <person name="Shao J."/>
            <person name="Lary D.J."/>
            <person name="Kronmiller B."/>
            <person name="Shen D."/>
            <person name="Strem M.D."/>
            <person name="Amoako-Attah I."/>
            <person name="Akrofi A.Y."/>
            <person name="Begoude B.A."/>
            <person name="Ten Hoopen G.M."/>
            <person name="Coulibaly K."/>
            <person name="Kebe B.I."/>
            <person name="Melnick R.L."/>
            <person name="Guiltinan M.J."/>
            <person name="Tyler B.M."/>
            <person name="Meinhardt L.W."/>
            <person name="Bailey B.A."/>
        </authorList>
    </citation>
    <scope>NUCLEOTIDE SEQUENCE [LARGE SCALE GENOMIC DNA]</scope>
    <source>
        <strain evidence="9">sbr112.9</strain>
    </source>
</reference>
<protein>
    <submittedName>
        <fullName evidence="8">Retrovirus Polyprotein</fullName>
    </submittedName>
</protein>
<dbReference type="GO" id="GO:0004519">
    <property type="term" value="F:endonuclease activity"/>
    <property type="evidence" value="ECO:0007669"/>
    <property type="project" value="UniProtKB-KW"/>
</dbReference>
<evidence type="ECO:0000256" key="4">
    <source>
        <dbReference type="ARBA" id="ARBA00022759"/>
    </source>
</evidence>
<keyword evidence="9" id="KW-1185">Reference proteome</keyword>
<dbReference type="EMBL" id="NCKW01011179">
    <property type="protein sequence ID" value="POM64141.1"/>
    <property type="molecule type" value="Genomic_DNA"/>
</dbReference>
<evidence type="ECO:0000313" key="9">
    <source>
        <dbReference type="Proteomes" id="UP000237271"/>
    </source>
</evidence>
<proteinExistence type="predicted"/>
<dbReference type="Proteomes" id="UP000237271">
    <property type="component" value="Unassembled WGS sequence"/>
</dbReference>
<feature type="domain" description="Reverse transcriptase RNase H-like" evidence="7">
    <location>
        <begin position="1"/>
        <end position="48"/>
    </location>
</feature>
<dbReference type="GO" id="GO:0016787">
    <property type="term" value="F:hydrolase activity"/>
    <property type="evidence" value="ECO:0007669"/>
    <property type="project" value="UniProtKB-KW"/>
</dbReference>
<sequence length="134" mass="15492">MQFDDEGNERIRSYQLRHMKSAEKNYLVPNKELLAMYYALTKFRTLAEYTDYAPLHLFQRMARCLSFFSNFVVHFKPGKNNALADALSWRADYDPGTVLRRQAIDDDDGDDHSIPCLASVVNLTKIPPSMHICD</sequence>
<gene>
    <name evidence="8" type="ORF">PHPALM_20374</name>
</gene>
<accession>A0A2P4XF13</accession>
<dbReference type="AlphaFoldDB" id="A0A2P4XF13"/>
<dbReference type="InterPro" id="IPR041373">
    <property type="entry name" value="RT_RNaseH"/>
</dbReference>